<evidence type="ECO:0000256" key="5">
    <source>
        <dbReference type="ARBA" id="ARBA00023136"/>
    </source>
</evidence>
<dbReference type="OrthoDB" id="2503928at2759"/>
<dbReference type="CDD" id="cd12935">
    <property type="entry name" value="LEM_like"/>
    <property type="match status" value="1"/>
</dbReference>
<keyword evidence="2" id="KW-0597">Phosphoprotein</keyword>
<keyword evidence="3 8" id="KW-0812">Transmembrane</keyword>
<evidence type="ECO:0000256" key="4">
    <source>
        <dbReference type="ARBA" id="ARBA00022989"/>
    </source>
</evidence>
<dbReference type="Pfam" id="PF09402">
    <property type="entry name" value="MSC"/>
    <property type="match status" value="1"/>
</dbReference>
<keyword evidence="4 8" id="KW-1133">Transmembrane helix</keyword>
<dbReference type="InterPro" id="IPR018996">
    <property type="entry name" value="Man1/Src1-like_C"/>
</dbReference>
<dbReference type="Proteomes" id="UP000267821">
    <property type="component" value="Unassembled WGS sequence"/>
</dbReference>
<feature type="domain" description="Man1/Src1-like C-terminal" evidence="9">
    <location>
        <begin position="371"/>
        <end position="733"/>
    </location>
</feature>
<dbReference type="GO" id="GO:0034399">
    <property type="term" value="C:nuclear periphery"/>
    <property type="evidence" value="ECO:0007669"/>
    <property type="project" value="TreeGrafter"/>
</dbReference>
<feature type="domain" description="HeH/LEM" evidence="10">
    <location>
        <begin position="13"/>
        <end position="47"/>
    </location>
</feature>
<dbReference type="PANTHER" id="PTHR47808:SF2">
    <property type="entry name" value="LEM DOMAIN-CONTAINING PROTEIN 2"/>
    <property type="match status" value="1"/>
</dbReference>
<evidence type="ECO:0000256" key="1">
    <source>
        <dbReference type="ARBA" id="ARBA00004540"/>
    </source>
</evidence>
<reference evidence="11 12" key="1">
    <citation type="journal article" date="2018" name="Nat. Ecol. Evol.">
        <title>Pezizomycetes genomes reveal the molecular basis of ectomycorrhizal truffle lifestyle.</title>
        <authorList>
            <person name="Murat C."/>
            <person name="Payen T."/>
            <person name="Noel B."/>
            <person name="Kuo A."/>
            <person name="Morin E."/>
            <person name="Chen J."/>
            <person name="Kohler A."/>
            <person name="Krizsan K."/>
            <person name="Balestrini R."/>
            <person name="Da Silva C."/>
            <person name="Montanini B."/>
            <person name="Hainaut M."/>
            <person name="Levati E."/>
            <person name="Barry K.W."/>
            <person name="Belfiori B."/>
            <person name="Cichocki N."/>
            <person name="Clum A."/>
            <person name="Dockter R.B."/>
            <person name="Fauchery L."/>
            <person name="Guy J."/>
            <person name="Iotti M."/>
            <person name="Le Tacon F."/>
            <person name="Lindquist E.A."/>
            <person name="Lipzen A."/>
            <person name="Malagnac F."/>
            <person name="Mello A."/>
            <person name="Molinier V."/>
            <person name="Miyauchi S."/>
            <person name="Poulain J."/>
            <person name="Riccioni C."/>
            <person name="Rubini A."/>
            <person name="Sitrit Y."/>
            <person name="Splivallo R."/>
            <person name="Traeger S."/>
            <person name="Wang M."/>
            <person name="Zifcakova L."/>
            <person name="Wipf D."/>
            <person name="Zambonelli A."/>
            <person name="Paolocci F."/>
            <person name="Nowrousian M."/>
            <person name="Ottonello S."/>
            <person name="Baldrian P."/>
            <person name="Spatafora J.W."/>
            <person name="Henrissat B."/>
            <person name="Nagy L.G."/>
            <person name="Aury J.M."/>
            <person name="Wincker P."/>
            <person name="Grigoriev I.V."/>
            <person name="Bonfante P."/>
            <person name="Martin F.M."/>
        </authorList>
    </citation>
    <scope>NUCLEOTIDE SEQUENCE [LARGE SCALE GENOMIC DNA]</scope>
    <source>
        <strain evidence="11 12">ATCC MYA-4762</strain>
    </source>
</reference>
<dbReference type="InParanoid" id="A0A3N4M5D8"/>
<feature type="compositionally biased region" description="Low complexity" evidence="7">
    <location>
        <begin position="251"/>
        <end position="263"/>
    </location>
</feature>
<feature type="transmembrane region" description="Helical" evidence="8">
    <location>
        <begin position="362"/>
        <end position="381"/>
    </location>
</feature>
<evidence type="ECO:0000256" key="2">
    <source>
        <dbReference type="ARBA" id="ARBA00022553"/>
    </source>
</evidence>
<evidence type="ECO:0000259" key="9">
    <source>
        <dbReference type="Pfam" id="PF09402"/>
    </source>
</evidence>
<evidence type="ECO:0000313" key="11">
    <source>
        <dbReference type="EMBL" id="RPB29098.1"/>
    </source>
</evidence>
<dbReference type="GO" id="GO:0005637">
    <property type="term" value="C:nuclear inner membrane"/>
    <property type="evidence" value="ECO:0007669"/>
    <property type="project" value="UniProtKB-SubCell"/>
</dbReference>
<evidence type="ECO:0000259" key="10">
    <source>
        <dbReference type="Pfam" id="PF12949"/>
    </source>
</evidence>
<dbReference type="GO" id="GO:0005783">
    <property type="term" value="C:endoplasmic reticulum"/>
    <property type="evidence" value="ECO:0007669"/>
    <property type="project" value="TreeGrafter"/>
</dbReference>
<keyword evidence="5 8" id="KW-0472">Membrane</keyword>
<feature type="compositionally biased region" description="Basic and acidic residues" evidence="7">
    <location>
        <begin position="501"/>
        <end position="518"/>
    </location>
</feature>
<dbReference type="InterPro" id="IPR044780">
    <property type="entry name" value="Heh2/Src1"/>
</dbReference>
<dbReference type="EMBL" id="ML121528">
    <property type="protein sequence ID" value="RPB29098.1"/>
    <property type="molecule type" value="Genomic_DNA"/>
</dbReference>
<protein>
    <recommendedName>
        <fullName evidence="13">Man1/Src1 C-terminal domain-containing protein</fullName>
    </recommendedName>
</protein>
<dbReference type="AlphaFoldDB" id="A0A3N4M5D8"/>
<name>A0A3N4M5D8_9PEZI</name>
<dbReference type="Pfam" id="PF12949">
    <property type="entry name" value="HeH"/>
    <property type="match status" value="1"/>
</dbReference>
<sequence>MDEPAYLQPDFDPNTLKVPELRNLLLEYDVDYPSAAKKAVLVDLFNEHIAPRAQRIVEQRGSVRASSKGIVSVDRAGNALVEGPRRGSRRVRRKSVVDTDSDAGGGSDILESITMSPVKKTSARRTASPSKRLVSGRHSTVGTEDAGEQETPRTVRKTRRSSTKPAELVPETPVPPRRQQNQEPDDDPENSPFSMENVFQKSTPVPPEPKESRRKTMHPRTEERILSRSGRRLTDFLPSTTAQETEPKEPQYSQYGSLSSSQGPEAPETYNQRTTGRLDEPVARTSTKPFEVPVSRLGSMAPMPVVTPDRAIVKIEKVEDDDLIPAGEEFTPEGAKEIAEAEEEGAVVPRRSGGRRNTSTPATASALWAVFAALLIAYFVWWRKEKIEIGYCGVGNTGPKGLKSQYHDDRDWATVLRPECEPCPPNAVCKPNYTAECKSDYVLVNSPFSLFGLIPLAPTCEPDSEKLRRIAILSDEAIKVLRKRAADVECGEIVPIKPHRGGKDGEAGKEGEEDKEGKGVSGSGPVAKFAEGGPLARGKGMDDTELYQAMYQLKAPKLSDEQFNELFKAALEEVVSREEIEAIEDSHTHRLILASTSLASLPIICSIRLSLLNTLASYRIELFSILAAILTIIKINKKIQQRRKNNELVTKYVHLVLDLLQRKAEMAVGSEREDDAAVPVVQMRDQVLRHEFNPERRQEVWKGVQGVVEHNSNVRAMSREIRGEVFRVWMWIGGVGRLEESPRGVPVKREDEQESGLSRGVKQVEWEREIEFPRIVA</sequence>
<comment type="subcellular location">
    <subcellularLocation>
        <location evidence="1">Nucleus inner membrane</location>
    </subcellularLocation>
</comment>
<dbReference type="GO" id="GO:0003682">
    <property type="term" value="F:chromatin binding"/>
    <property type="evidence" value="ECO:0007669"/>
    <property type="project" value="InterPro"/>
</dbReference>
<dbReference type="PANTHER" id="PTHR47808">
    <property type="entry name" value="INNER NUCLEAR MEMBRANE PROTEIN HEH2-RELATED"/>
    <property type="match status" value="1"/>
</dbReference>
<organism evidence="11 12">
    <name type="scientific">Terfezia boudieri ATCC MYA-4762</name>
    <dbReference type="NCBI Taxonomy" id="1051890"/>
    <lineage>
        <taxon>Eukaryota</taxon>
        <taxon>Fungi</taxon>
        <taxon>Dikarya</taxon>
        <taxon>Ascomycota</taxon>
        <taxon>Pezizomycotina</taxon>
        <taxon>Pezizomycetes</taxon>
        <taxon>Pezizales</taxon>
        <taxon>Pezizaceae</taxon>
        <taxon>Terfezia</taxon>
    </lineage>
</organism>
<feature type="compositionally biased region" description="Polar residues" evidence="7">
    <location>
        <begin position="191"/>
        <end position="203"/>
    </location>
</feature>
<evidence type="ECO:0000256" key="3">
    <source>
        <dbReference type="ARBA" id="ARBA00022692"/>
    </source>
</evidence>
<gene>
    <name evidence="11" type="ORF">L211DRAFT_864700</name>
</gene>
<dbReference type="STRING" id="1051890.A0A3N4M5D8"/>
<keyword evidence="12" id="KW-1185">Reference proteome</keyword>
<accession>A0A3N4M5D8</accession>
<proteinExistence type="predicted"/>
<dbReference type="InterPro" id="IPR041885">
    <property type="entry name" value="MAN1_winged_helix_dom"/>
</dbReference>
<evidence type="ECO:0000256" key="8">
    <source>
        <dbReference type="SAM" id="Phobius"/>
    </source>
</evidence>
<dbReference type="Gene3D" id="1.10.10.1180">
    <property type="entry name" value="MAN1, winged-helix domain"/>
    <property type="match status" value="1"/>
</dbReference>
<evidence type="ECO:0000313" key="12">
    <source>
        <dbReference type="Proteomes" id="UP000267821"/>
    </source>
</evidence>
<dbReference type="GO" id="GO:0071763">
    <property type="term" value="P:nuclear membrane organization"/>
    <property type="evidence" value="ECO:0007669"/>
    <property type="project" value="TreeGrafter"/>
</dbReference>
<dbReference type="FunCoup" id="A0A3N4M5D8">
    <property type="interactions" value="48"/>
</dbReference>
<evidence type="ECO:0008006" key="13">
    <source>
        <dbReference type="Google" id="ProtNLM"/>
    </source>
</evidence>
<feature type="region of interest" description="Disordered" evidence="7">
    <location>
        <begin position="495"/>
        <end position="537"/>
    </location>
</feature>
<keyword evidence="6" id="KW-0539">Nucleus</keyword>
<feature type="region of interest" description="Disordered" evidence="7">
    <location>
        <begin position="81"/>
        <end position="290"/>
    </location>
</feature>
<dbReference type="InterPro" id="IPR025856">
    <property type="entry name" value="HeH/LEM_domain"/>
</dbReference>
<evidence type="ECO:0000256" key="6">
    <source>
        <dbReference type="ARBA" id="ARBA00023242"/>
    </source>
</evidence>
<evidence type="ECO:0000256" key="7">
    <source>
        <dbReference type="SAM" id="MobiDB-lite"/>
    </source>
</evidence>